<gene>
    <name evidence="2" type="ORF">BcabD6B2_48980</name>
</gene>
<proteinExistence type="predicted"/>
<organism evidence="2 3">
    <name type="scientific">Babesia caballi</name>
    <dbReference type="NCBI Taxonomy" id="5871"/>
    <lineage>
        <taxon>Eukaryota</taxon>
        <taxon>Sar</taxon>
        <taxon>Alveolata</taxon>
        <taxon>Apicomplexa</taxon>
        <taxon>Aconoidasida</taxon>
        <taxon>Piroplasmida</taxon>
        <taxon>Babesiidae</taxon>
        <taxon>Babesia</taxon>
    </lineage>
</organism>
<evidence type="ECO:0000256" key="1">
    <source>
        <dbReference type="SAM" id="Phobius"/>
    </source>
</evidence>
<dbReference type="Proteomes" id="UP001497744">
    <property type="component" value="Unassembled WGS sequence"/>
</dbReference>
<keyword evidence="1" id="KW-0812">Transmembrane</keyword>
<keyword evidence="1" id="KW-1133">Transmembrane helix</keyword>
<comment type="caution">
    <text evidence="2">The sequence shown here is derived from an EMBL/GenBank/DDBJ whole genome shotgun (WGS) entry which is preliminary data.</text>
</comment>
<name>A0AAV4M0E4_BABCB</name>
<keyword evidence="3" id="KW-1185">Reference proteome</keyword>
<reference evidence="2 3" key="1">
    <citation type="submission" date="2021-06" db="EMBL/GenBank/DDBJ databases">
        <title>Genome sequence of Babesia caballi.</title>
        <authorList>
            <person name="Yamagishi J."/>
            <person name="Kidaka T."/>
            <person name="Ochi A."/>
        </authorList>
    </citation>
    <scope>NUCLEOTIDE SEQUENCE [LARGE SCALE GENOMIC DNA]</scope>
    <source>
        <strain evidence="2">USDA-D6B2</strain>
    </source>
</reference>
<dbReference type="EMBL" id="BPLF01000004">
    <property type="protein sequence ID" value="GIX65463.1"/>
    <property type="molecule type" value="Genomic_DNA"/>
</dbReference>
<dbReference type="GeneID" id="94196944"/>
<sequence>MSGKSLTDCPSNLKEAIDWILRVTGKDGGSSGDNGTQQLAKAVSALLEGVKPFVPELEKKFDNIKEALKPDAADGIINALGDGLKEFRDGIKSMNYSSAYNGQSNWSSAFRGTSGVPATDQSPPEVAAKIFLGCVPMIFSALSYLYWRCHDKGGWKDLKLNDKNGSALKHFMASQGFDGKQLKSDSNGGQKVAEALQGFNSFHSTINGNSSFTHFLKNLRNATPTTTHPLSALFLGATFYFESKRHKTHKSPSNIHQMLYWLSGLAVTPQFIDLLDNFSSVIGTDFQVAISGSHEQNEKLSADDMAGHLIASCISSPWVLGTIKGPGDSNNPLLHDLFCNKMGFTYPSGPALFSNVSNYAYALQFQLHFLYQQCSNTYTGGRGWRDCRFGKDINKDTKGQSVTSHICQGYNCGGKSDCKHDGQNDSTSCKHNKKDGPTCGQGPNSSPLQAFLTDSLPGFSRGQPSDPSSHLATCSGYMCHVPMGFTAENLHAAANANTQGENICLTLRPFCGGFNTPLRQLSEKLGCLTKRTPRTLGDLFGFTWHLKGQLAKSFDNIENAEWLKNLVGHTPFSNNLIKDHGNKLNELVGTTHTNTHHDLTSLSNSGCNKNNTSCGPYLAPLTLSNGATFGKPPSYASTYLSWMVYLIDDLEMGFQELLDEFRSIDCSKTGCRKPASGSQHGCQTPHAPGTHGTSNNCSCDSVVHCGGVLPLLYRYGFTFGSTGDLYGEGNNGTNTKRTCANFHDQLQSVISGNPLSNLLTSIDDFLFLFRYYFLSNLSGFWTIYICLILYTFFFLLDTLHLRSHLKLTSSHVVPPLDLLTSGKPLPITKLTYITQ</sequence>
<feature type="transmembrane region" description="Helical" evidence="1">
    <location>
        <begin position="771"/>
        <end position="796"/>
    </location>
</feature>
<dbReference type="AlphaFoldDB" id="A0AAV4M0E4"/>
<protein>
    <submittedName>
        <fullName evidence="2">Variant erythrocyte surface antigen-1 family protein</fullName>
    </submittedName>
</protein>
<dbReference type="RefSeq" id="XP_067717532.1">
    <property type="nucleotide sequence ID" value="XM_067861431.1"/>
</dbReference>
<evidence type="ECO:0000313" key="2">
    <source>
        <dbReference type="EMBL" id="GIX65463.1"/>
    </source>
</evidence>
<keyword evidence="1" id="KW-0472">Membrane</keyword>
<evidence type="ECO:0000313" key="3">
    <source>
        <dbReference type="Proteomes" id="UP001497744"/>
    </source>
</evidence>
<accession>A0AAV4M0E4</accession>